<keyword evidence="12" id="KW-0732">Signal</keyword>
<evidence type="ECO:0000256" key="3">
    <source>
        <dbReference type="ARBA" id="ARBA00009406"/>
    </source>
</evidence>
<evidence type="ECO:0000256" key="4">
    <source>
        <dbReference type="ARBA" id="ARBA00011738"/>
    </source>
</evidence>
<proteinExistence type="inferred from homology"/>
<dbReference type="InterPro" id="IPR027939">
    <property type="entry name" value="NMT1/THI5"/>
</dbReference>
<evidence type="ECO:0000256" key="2">
    <source>
        <dbReference type="ARBA" id="ARBA00004948"/>
    </source>
</evidence>
<feature type="signal peptide" evidence="12">
    <location>
        <begin position="1"/>
        <end position="30"/>
    </location>
</feature>
<dbReference type="PANTHER" id="PTHR31528:SF1">
    <property type="entry name" value="4-AMINO-5-HYDROXYMETHYL-2-METHYLPYRIMIDINE PHOSPHATE SYNTHASE THI11-RELATED"/>
    <property type="match status" value="1"/>
</dbReference>
<keyword evidence="5" id="KW-0808">Transferase</keyword>
<comment type="similarity">
    <text evidence="3">Belongs to the NMT1/THI5 family.</text>
</comment>
<evidence type="ECO:0000256" key="7">
    <source>
        <dbReference type="ARBA" id="ARBA00022898"/>
    </source>
</evidence>
<evidence type="ECO:0000313" key="14">
    <source>
        <dbReference type="EMBL" id="NYZ19925.1"/>
    </source>
</evidence>
<evidence type="ECO:0000256" key="11">
    <source>
        <dbReference type="ARBA" id="ARBA00048179"/>
    </source>
</evidence>
<comment type="caution">
    <text evidence="14">The sequence shown here is derived from an EMBL/GenBank/DDBJ whole genome shotgun (WGS) entry which is preliminary data.</text>
</comment>
<evidence type="ECO:0000256" key="8">
    <source>
        <dbReference type="ARBA" id="ARBA00022977"/>
    </source>
</evidence>
<evidence type="ECO:0000256" key="10">
    <source>
        <dbReference type="ARBA" id="ARBA00033171"/>
    </source>
</evidence>
<dbReference type="Proteomes" id="UP000584642">
    <property type="component" value="Unassembled WGS sequence"/>
</dbReference>
<evidence type="ECO:0000256" key="6">
    <source>
        <dbReference type="ARBA" id="ARBA00022723"/>
    </source>
</evidence>
<protein>
    <recommendedName>
        <fullName evidence="10">Thiamine pyrimidine synthase</fullName>
    </recommendedName>
</protein>
<dbReference type="RefSeq" id="WP_180281681.1">
    <property type="nucleotide sequence ID" value="NZ_JABFDB010000004.1"/>
</dbReference>
<feature type="chain" id="PRO_5047465893" description="Thiamine pyrimidine synthase" evidence="12">
    <location>
        <begin position="31"/>
        <end position="338"/>
    </location>
</feature>
<keyword evidence="6" id="KW-0479">Metal-binding</keyword>
<evidence type="ECO:0000313" key="15">
    <source>
        <dbReference type="Proteomes" id="UP000584642"/>
    </source>
</evidence>
<organism evidence="14 15">
    <name type="scientific">Azospirillum oleiclasticum</name>
    <dbReference type="NCBI Taxonomy" id="2735135"/>
    <lineage>
        <taxon>Bacteria</taxon>
        <taxon>Pseudomonadati</taxon>
        <taxon>Pseudomonadota</taxon>
        <taxon>Alphaproteobacteria</taxon>
        <taxon>Rhodospirillales</taxon>
        <taxon>Azospirillaceae</taxon>
        <taxon>Azospirillum</taxon>
    </lineage>
</organism>
<comment type="catalytic activity">
    <reaction evidence="11">
        <text>N(6)-(pyridoxal phosphate)-L-lysyl-[4-amino-5-hydroxymethyl-2-methylpyrimidine phosphate synthase] + L-histidyl-[4-amino-5-hydroxymethyl-2-methylpyrimidine phosphate synthase] + 2 Fe(3+) + 4 H2O = L-lysyl-[4-amino-5-hydroxymethyl-2-methylpyrimidine phosphate synthase] + (2S)-2-amino-5-hydroxy-4-oxopentanoyl-[4-amino-5-hydroxymethyl-2-methylpyrimidine phosphate synthase] + 4-amino-2-methyl-5-(phosphooxymethyl)pyrimidine + 3-oxopropanoate + 2 Fe(2+) + 2 H(+)</text>
        <dbReference type="Rhea" id="RHEA:65756"/>
        <dbReference type="Rhea" id="RHEA-COMP:16892"/>
        <dbReference type="Rhea" id="RHEA-COMP:16893"/>
        <dbReference type="Rhea" id="RHEA-COMP:16894"/>
        <dbReference type="Rhea" id="RHEA-COMP:16895"/>
        <dbReference type="ChEBI" id="CHEBI:15377"/>
        <dbReference type="ChEBI" id="CHEBI:15378"/>
        <dbReference type="ChEBI" id="CHEBI:29033"/>
        <dbReference type="ChEBI" id="CHEBI:29034"/>
        <dbReference type="ChEBI" id="CHEBI:29969"/>
        <dbReference type="ChEBI" id="CHEBI:29979"/>
        <dbReference type="ChEBI" id="CHEBI:33190"/>
        <dbReference type="ChEBI" id="CHEBI:58354"/>
        <dbReference type="ChEBI" id="CHEBI:143915"/>
        <dbReference type="ChEBI" id="CHEBI:157692"/>
    </reaction>
    <physiologicalReaction direction="left-to-right" evidence="11">
        <dbReference type="Rhea" id="RHEA:65757"/>
    </physiologicalReaction>
</comment>
<keyword evidence="15" id="KW-1185">Reference proteome</keyword>
<keyword evidence="8" id="KW-0784">Thiamine biosynthesis</keyword>
<comment type="pathway">
    <text evidence="2">Cofactor biosynthesis; thiamine diphosphate biosynthesis.</text>
</comment>
<evidence type="ECO:0000256" key="12">
    <source>
        <dbReference type="SAM" id="SignalP"/>
    </source>
</evidence>
<reference evidence="14 15" key="1">
    <citation type="submission" date="2020-05" db="EMBL/GenBank/DDBJ databases">
        <title>Azospirillum oleiclasticum sp. nov, a nitrogen-fixing and heavy crude oil-emulsifying bacterium isolated from the crude oil of Yumen Oilfield.</title>
        <authorList>
            <person name="Wu D."/>
            <person name="Cai M."/>
            <person name="Zhang X."/>
        </authorList>
    </citation>
    <scope>NUCLEOTIDE SEQUENCE [LARGE SCALE GENOMIC DNA]</scope>
    <source>
        <strain evidence="14 15">ROY-1-1-2</strain>
    </source>
</reference>
<dbReference type="SUPFAM" id="SSF53850">
    <property type="entry name" value="Periplasmic binding protein-like II"/>
    <property type="match status" value="1"/>
</dbReference>
<keyword evidence="9" id="KW-0408">Iron</keyword>
<gene>
    <name evidence="14" type="ORF">HND93_09385</name>
</gene>
<sequence length="338" mass="35609">MMGVVKTVRRAALALGTLAAAAAIATPAAALETVSVRLKWVAQAQFAGVYVAKAKGFYEAEGLDVTINPGGPNLNAESLVASGSDSFAVGGGIESLMASRDKKLPIVGLGMMHQRTPYVFVTMNDSGIKTLKDFKGKKVTTFFTGAQHTLNAMLLKEGVNPADVTITAQAVSMTPFISKEVDVATVTLYNELNVLKARGITNVTVFAPDDYGISVPRDVLITSEKMIAEKPKAVQGFLNATLRGWKYAIQNQGEAVDIVMAAAPGLDKAHQTAMLAEAGRLTIADAGTTKGIAALDMDRLKGAHDLLLNAKVINAPVDFATAFAPQFWDAVPAADKKM</sequence>
<keyword evidence="7" id="KW-0663">Pyridoxal phosphate</keyword>
<comment type="subunit">
    <text evidence="4">Homodimer.</text>
</comment>
<comment type="function">
    <text evidence="1">Responsible for the formation of the pyrimidine heterocycle in the thiamine biosynthesis pathway. Catalyzes the formation of hydroxymethylpyrimidine phosphate (HMP-P) from histidine and pyridoxal phosphate (PLP). The protein uses PLP and the active site histidine to form HMP-P, generating an inactive enzyme. The enzyme can only undergo a single turnover, which suggests it is a suicide enzyme.</text>
</comment>
<evidence type="ECO:0000256" key="5">
    <source>
        <dbReference type="ARBA" id="ARBA00022679"/>
    </source>
</evidence>
<dbReference type="PANTHER" id="PTHR31528">
    <property type="entry name" value="4-AMINO-5-HYDROXYMETHYL-2-METHYLPYRIMIDINE PHOSPHATE SYNTHASE THI11-RELATED"/>
    <property type="match status" value="1"/>
</dbReference>
<dbReference type="InterPro" id="IPR015168">
    <property type="entry name" value="SsuA/THI5"/>
</dbReference>
<accession>A0ABX2TB61</accession>
<evidence type="ECO:0000256" key="1">
    <source>
        <dbReference type="ARBA" id="ARBA00003469"/>
    </source>
</evidence>
<dbReference type="EMBL" id="JABFDB010000004">
    <property type="protein sequence ID" value="NYZ19925.1"/>
    <property type="molecule type" value="Genomic_DNA"/>
</dbReference>
<dbReference type="Pfam" id="PF09084">
    <property type="entry name" value="NMT1"/>
    <property type="match status" value="1"/>
</dbReference>
<feature type="domain" description="SsuA/THI5-like" evidence="13">
    <location>
        <begin position="44"/>
        <end position="255"/>
    </location>
</feature>
<evidence type="ECO:0000259" key="13">
    <source>
        <dbReference type="Pfam" id="PF09084"/>
    </source>
</evidence>
<dbReference type="Gene3D" id="3.40.190.10">
    <property type="entry name" value="Periplasmic binding protein-like II"/>
    <property type="match status" value="2"/>
</dbReference>
<name>A0ABX2TB61_9PROT</name>
<evidence type="ECO:0000256" key="9">
    <source>
        <dbReference type="ARBA" id="ARBA00023004"/>
    </source>
</evidence>